<feature type="compositionally biased region" description="Low complexity" evidence="1">
    <location>
        <begin position="79"/>
        <end position="90"/>
    </location>
</feature>
<dbReference type="AlphaFoldDB" id="A0A2P5I6V9"/>
<sequence>MKGTRQDVFVRDTLTPDPPGSWQLVVAHFAAGWLDNSFCQLDALLAPSPATLALRSVRSAVPSPSPQTRALLAWMIGNGPRRPGPDTGRPAQSNTTVVGLSRPQSRATTARARRNQSGPGRLLGPPGTGTGVQAQCDGYRSNRLVSVYVSLV</sequence>
<dbReference type="InParanoid" id="A0A2P5I6V9"/>
<reference evidence="2" key="1">
    <citation type="submission" date="2017-09" db="EMBL/GenBank/DDBJ databases">
        <title>Polyketide synthases of a Diaporthe helianthi virulent isolate.</title>
        <authorList>
            <person name="Baroncelli R."/>
        </authorList>
    </citation>
    <scope>NUCLEOTIDE SEQUENCE [LARGE SCALE GENOMIC DNA]</scope>
    <source>
        <strain evidence="2">7/96</strain>
    </source>
</reference>
<comment type="caution">
    <text evidence="2">The sequence shown here is derived from an EMBL/GenBank/DDBJ whole genome shotgun (WGS) entry which is preliminary data.</text>
</comment>
<keyword evidence="3" id="KW-1185">Reference proteome</keyword>
<dbReference type="Proteomes" id="UP000094444">
    <property type="component" value="Unassembled WGS sequence"/>
</dbReference>
<evidence type="ECO:0000313" key="2">
    <source>
        <dbReference type="EMBL" id="POS78243.1"/>
    </source>
</evidence>
<evidence type="ECO:0000313" key="3">
    <source>
        <dbReference type="Proteomes" id="UP000094444"/>
    </source>
</evidence>
<evidence type="ECO:0000256" key="1">
    <source>
        <dbReference type="SAM" id="MobiDB-lite"/>
    </source>
</evidence>
<feature type="region of interest" description="Disordered" evidence="1">
    <location>
        <begin position="79"/>
        <end position="135"/>
    </location>
</feature>
<accession>A0A2P5I6V9</accession>
<protein>
    <submittedName>
        <fullName evidence="2">Uncharacterized protein</fullName>
    </submittedName>
</protein>
<gene>
    <name evidence="2" type="ORF">DHEL01_v203351</name>
</gene>
<organism evidence="2 3">
    <name type="scientific">Diaporthe helianthi</name>
    <dbReference type="NCBI Taxonomy" id="158607"/>
    <lineage>
        <taxon>Eukaryota</taxon>
        <taxon>Fungi</taxon>
        <taxon>Dikarya</taxon>
        <taxon>Ascomycota</taxon>
        <taxon>Pezizomycotina</taxon>
        <taxon>Sordariomycetes</taxon>
        <taxon>Sordariomycetidae</taxon>
        <taxon>Diaporthales</taxon>
        <taxon>Diaporthaceae</taxon>
        <taxon>Diaporthe</taxon>
    </lineage>
</organism>
<name>A0A2P5I6V9_DIAHE</name>
<feature type="compositionally biased region" description="Polar residues" evidence="1">
    <location>
        <begin position="91"/>
        <end position="108"/>
    </location>
</feature>
<dbReference type="EMBL" id="MAVT02000201">
    <property type="protein sequence ID" value="POS78243.1"/>
    <property type="molecule type" value="Genomic_DNA"/>
</dbReference>
<proteinExistence type="predicted"/>